<keyword evidence="2 6" id="KW-0812">Transmembrane</keyword>
<dbReference type="Gene3D" id="1.20.1250.20">
    <property type="entry name" value="MFS general substrate transporter like domains"/>
    <property type="match status" value="1"/>
</dbReference>
<dbReference type="CDD" id="cd17323">
    <property type="entry name" value="MFS_Tpo1_MDR_like"/>
    <property type="match status" value="1"/>
</dbReference>
<feature type="transmembrane region" description="Helical" evidence="6">
    <location>
        <begin position="313"/>
        <end position="338"/>
    </location>
</feature>
<evidence type="ECO:0000313" key="8">
    <source>
        <dbReference type="EMBL" id="CDZ96474.1"/>
    </source>
</evidence>
<dbReference type="PROSITE" id="PS50850">
    <property type="entry name" value="MFS"/>
    <property type="match status" value="1"/>
</dbReference>
<feature type="transmembrane region" description="Helical" evidence="6">
    <location>
        <begin position="507"/>
        <end position="524"/>
    </location>
</feature>
<dbReference type="AlphaFoldDB" id="A0A0F7SGM1"/>
<accession>A0A0F7SGM1</accession>
<evidence type="ECO:0000256" key="5">
    <source>
        <dbReference type="SAM" id="MobiDB-lite"/>
    </source>
</evidence>
<evidence type="ECO:0000256" key="6">
    <source>
        <dbReference type="SAM" id="Phobius"/>
    </source>
</evidence>
<keyword evidence="3 6" id="KW-1133">Transmembrane helix</keyword>
<sequence length="634" mass="70425">MSSPTTTLHSSPSSIPADMLGLAPPLANDLSSAEKAMTGPPTDSDHPALIRDHFEHHYHKGNDDENADSFALRRLPTVKDIRADSKLLETRRQRTRTLSQSGRPKDLALNRALSRISNPPIVGPTGGVSLGDGDESGLPPVRDSEEADRNERERIAEIEKEDKDHQVTWDGPDDKANPKNWSAIYRWILTVLSGILVLNATFASSAPSGVISQMIVYFEFSQEVATLLIAIFVAGYCVGPLLWGPLSETYGRRPTFLISFFVYSAFQIGCALAKNTASILIFRFISGCFAACPLTNSGALISDIWDADRRGIALAFFSLAPFAGPALGPIVGGFISTAGVSWRVLYWVLFAFAGLCFVLCLFFIPETYAPIILAKKAKKLRKSSGDENYYAPIERLDTSAKARVKMILVKPFDILFREPMLMAVTLYMSFVYGILYLLFEAYPIVFTQGHHMSEGISGLMFLPLFIGGICAVITYIFYFNKRYIRIHHKYSHMDPPQPVPPEVRLEMALIGSWMFVIALFWFGWTSFPSISYWSPLLAGGMLGWAILYLFLSLFNYIIEVYLMHAASALSATTVVRSLFGAGFPLFATQMFEKLNPRWAATLLGCLALLLAPIPILFTRYGIVLRKRSVYSPFS</sequence>
<feature type="region of interest" description="Disordered" evidence="5">
    <location>
        <begin position="1"/>
        <end position="69"/>
    </location>
</feature>
<feature type="domain" description="Major facilitator superfamily (MFS) profile" evidence="7">
    <location>
        <begin position="187"/>
        <end position="634"/>
    </location>
</feature>
<dbReference type="InterPro" id="IPR036259">
    <property type="entry name" value="MFS_trans_sf"/>
</dbReference>
<feature type="transmembrane region" description="Helical" evidence="6">
    <location>
        <begin position="344"/>
        <end position="373"/>
    </location>
</feature>
<proteinExistence type="predicted"/>
<protein>
    <submittedName>
        <fullName evidence="8">Mfs general substrate transporter</fullName>
    </submittedName>
</protein>
<dbReference type="PANTHER" id="PTHR23502">
    <property type="entry name" value="MAJOR FACILITATOR SUPERFAMILY"/>
    <property type="match status" value="1"/>
</dbReference>
<evidence type="ECO:0000256" key="3">
    <source>
        <dbReference type="ARBA" id="ARBA00022989"/>
    </source>
</evidence>
<feature type="transmembrane region" description="Helical" evidence="6">
    <location>
        <begin position="280"/>
        <end position="301"/>
    </location>
</feature>
<feature type="transmembrane region" description="Helical" evidence="6">
    <location>
        <begin position="598"/>
        <end position="617"/>
    </location>
</feature>
<feature type="transmembrane region" description="Helical" evidence="6">
    <location>
        <begin position="459"/>
        <end position="479"/>
    </location>
</feature>
<dbReference type="EMBL" id="LN483144">
    <property type="protein sequence ID" value="CDZ96474.1"/>
    <property type="molecule type" value="Genomic_DNA"/>
</dbReference>
<dbReference type="GO" id="GO:0022857">
    <property type="term" value="F:transmembrane transporter activity"/>
    <property type="evidence" value="ECO:0007669"/>
    <property type="project" value="InterPro"/>
</dbReference>
<keyword evidence="4 6" id="KW-0472">Membrane</keyword>
<feature type="compositionally biased region" description="Basic and acidic residues" evidence="5">
    <location>
        <begin position="43"/>
        <end position="63"/>
    </location>
</feature>
<organism evidence="8">
    <name type="scientific">Phaffia rhodozyma</name>
    <name type="common">Yeast</name>
    <name type="synonym">Xanthophyllomyces dendrorhous</name>
    <dbReference type="NCBI Taxonomy" id="264483"/>
    <lineage>
        <taxon>Eukaryota</taxon>
        <taxon>Fungi</taxon>
        <taxon>Dikarya</taxon>
        <taxon>Basidiomycota</taxon>
        <taxon>Agaricomycotina</taxon>
        <taxon>Tremellomycetes</taxon>
        <taxon>Cystofilobasidiales</taxon>
        <taxon>Mrakiaceae</taxon>
        <taxon>Phaffia</taxon>
    </lineage>
</organism>
<dbReference type="InterPro" id="IPR020846">
    <property type="entry name" value="MFS_dom"/>
</dbReference>
<dbReference type="Pfam" id="PF07690">
    <property type="entry name" value="MFS_1"/>
    <property type="match status" value="1"/>
</dbReference>
<dbReference type="PANTHER" id="PTHR23502:SF173">
    <property type="entry name" value="MFS-MULTIDRUG-RESISTANCE TRANSPORTER-RELATED"/>
    <property type="match status" value="1"/>
</dbReference>
<feature type="transmembrane region" description="Helical" evidence="6">
    <location>
        <begin position="184"/>
        <end position="204"/>
    </location>
</feature>
<evidence type="ECO:0000256" key="2">
    <source>
        <dbReference type="ARBA" id="ARBA00022692"/>
    </source>
</evidence>
<feature type="transmembrane region" description="Helical" evidence="6">
    <location>
        <begin position="255"/>
        <end position="274"/>
    </location>
</feature>
<reference evidence="8" key="1">
    <citation type="submission" date="2014-08" db="EMBL/GenBank/DDBJ databases">
        <authorList>
            <person name="Sharma Rahul"/>
            <person name="Thines Marco"/>
        </authorList>
    </citation>
    <scope>NUCLEOTIDE SEQUENCE</scope>
</reference>
<feature type="transmembrane region" description="Helical" evidence="6">
    <location>
        <begin position="536"/>
        <end position="558"/>
    </location>
</feature>
<feature type="compositionally biased region" description="Low complexity" evidence="5">
    <location>
        <begin position="1"/>
        <end position="16"/>
    </location>
</feature>
<dbReference type="InterPro" id="IPR011701">
    <property type="entry name" value="MFS"/>
</dbReference>
<feature type="transmembrane region" description="Helical" evidence="6">
    <location>
        <begin position="420"/>
        <end position="439"/>
    </location>
</feature>
<evidence type="ECO:0000256" key="4">
    <source>
        <dbReference type="ARBA" id="ARBA00023136"/>
    </source>
</evidence>
<dbReference type="SUPFAM" id="SSF103473">
    <property type="entry name" value="MFS general substrate transporter"/>
    <property type="match status" value="1"/>
</dbReference>
<feature type="transmembrane region" description="Helical" evidence="6">
    <location>
        <begin position="565"/>
        <end position="586"/>
    </location>
</feature>
<feature type="transmembrane region" description="Helical" evidence="6">
    <location>
        <begin position="224"/>
        <end position="243"/>
    </location>
</feature>
<feature type="region of interest" description="Disordered" evidence="5">
    <location>
        <begin position="116"/>
        <end position="150"/>
    </location>
</feature>
<name>A0A0F7SGM1_PHARH</name>
<comment type="subcellular location">
    <subcellularLocation>
        <location evidence="1">Membrane</location>
        <topology evidence="1">Multi-pass membrane protein</topology>
    </subcellularLocation>
</comment>
<dbReference type="FunFam" id="1.20.1250.20:FF:000011">
    <property type="entry name" value="MFS multidrug transporter, putative"/>
    <property type="match status" value="1"/>
</dbReference>
<evidence type="ECO:0000256" key="1">
    <source>
        <dbReference type="ARBA" id="ARBA00004141"/>
    </source>
</evidence>
<dbReference type="GO" id="GO:0005886">
    <property type="term" value="C:plasma membrane"/>
    <property type="evidence" value="ECO:0007669"/>
    <property type="project" value="TreeGrafter"/>
</dbReference>
<evidence type="ECO:0000259" key="7">
    <source>
        <dbReference type="PROSITE" id="PS50850"/>
    </source>
</evidence>